<gene>
    <name evidence="1" type="ORF">METZ01_LOCUS359494</name>
</gene>
<reference evidence="1" key="1">
    <citation type="submission" date="2018-05" db="EMBL/GenBank/DDBJ databases">
        <authorList>
            <person name="Lanie J.A."/>
            <person name="Ng W.-L."/>
            <person name="Kazmierczak K.M."/>
            <person name="Andrzejewski T.M."/>
            <person name="Davidsen T.M."/>
            <person name="Wayne K.J."/>
            <person name="Tettelin H."/>
            <person name="Glass J.I."/>
            <person name="Rusch D."/>
            <person name="Podicherti R."/>
            <person name="Tsui H.-C.T."/>
            <person name="Winkler M.E."/>
        </authorList>
    </citation>
    <scope>NUCLEOTIDE SEQUENCE</scope>
</reference>
<protein>
    <submittedName>
        <fullName evidence="1">Uncharacterized protein</fullName>
    </submittedName>
</protein>
<dbReference type="AlphaFoldDB" id="A0A382S9Q5"/>
<proteinExistence type="predicted"/>
<evidence type="ECO:0000313" key="1">
    <source>
        <dbReference type="EMBL" id="SVD06640.1"/>
    </source>
</evidence>
<sequence>MTRLRPEAAMRELLQIDTDVTGLINETAI</sequence>
<dbReference type="EMBL" id="UINC01127488">
    <property type="protein sequence ID" value="SVD06640.1"/>
    <property type="molecule type" value="Genomic_DNA"/>
</dbReference>
<name>A0A382S9Q5_9ZZZZ</name>
<organism evidence="1">
    <name type="scientific">marine metagenome</name>
    <dbReference type="NCBI Taxonomy" id="408172"/>
    <lineage>
        <taxon>unclassified sequences</taxon>
        <taxon>metagenomes</taxon>
        <taxon>ecological metagenomes</taxon>
    </lineage>
</organism>
<accession>A0A382S9Q5</accession>
<feature type="non-terminal residue" evidence="1">
    <location>
        <position position="29"/>
    </location>
</feature>